<dbReference type="RefSeq" id="WP_146401697.1">
    <property type="nucleotide sequence ID" value="NZ_SJPJ01000001.1"/>
</dbReference>
<evidence type="ECO:0000313" key="2">
    <source>
        <dbReference type="EMBL" id="TWT84134.1"/>
    </source>
</evidence>
<dbReference type="InterPro" id="IPR009288">
    <property type="entry name" value="AIG2-like_dom"/>
</dbReference>
<protein>
    <submittedName>
        <fullName evidence="2">AIG2-like family protein</fullName>
    </submittedName>
</protein>
<proteinExistence type="predicted"/>
<dbReference type="InterPro" id="IPR036568">
    <property type="entry name" value="GGCT-like_sf"/>
</dbReference>
<dbReference type="AlphaFoldDB" id="A0A5C5Z9Y3"/>
<evidence type="ECO:0000313" key="3">
    <source>
        <dbReference type="Proteomes" id="UP000315010"/>
    </source>
</evidence>
<feature type="domain" description="Gamma-glutamylcyclotransferase AIG2-like" evidence="1">
    <location>
        <begin position="5"/>
        <end position="116"/>
    </location>
</feature>
<accession>A0A5C5Z9Y3</accession>
<dbReference type="SUPFAM" id="SSF110857">
    <property type="entry name" value="Gamma-glutamyl cyclotransferase-like"/>
    <property type="match status" value="1"/>
</dbReference>
<reference evidence="2 3" key="1">
    <citation type="submission" date="2019-02" db="EMBL/GenBank/DDBJ databases">
        <title>Deep-cultivation of Planctomycetes and their phenomic and genomic characterization uncovers novel biology.</title>
        <authorList>
            <person name="Wiegand S."/>
            <person name="Jogler M."/>
            <person name="Boedeker C."/>
            <person name="Pinto D."/>
            <person name="Vollmers J."/>
            <person name="Rivas-Marin E."/>
            <person name="Kohn T."/>
            <person name="Peeters S.H."/>
            <person name="Heuer A."/>
            <person name="Rast P."/>
            <person name="Oberbeckmann S."/>
            <person name="Bunk B."/>
            <person name="Jeske O."/>
            <person name="Meyerdierks A."/>
            <person name="Storesund J.E."/>
            <person name="Kallscheuer N."/>
            <person name="Luecker S."/>
            <person name="Lage O.M."/>
            <person name="Pohl T."/>
            <person name="Merkel B.J."/>
            <person name="Hornburger P."/>
            <person name="Mueller R.-W."/>
            <person name="Bruemmer F."/>
            <person name="Labrenz M."/>
            <person name="Spormann A.M."/>
            <person name="Op Den Camp H."/>
            <person name="Overmann J."/>
            <person name="Amann R."/>
            <person name="Jetten M.S.M."/>
            <person name="Mascher T."/>
            <person name="Medema M.H."/>
            <person name="Devos D.P."/>
            <person name="Kaster A.-K."/>
            <person name="Ovreas L."/>
            <person name="Rohde M."/>
            <person name="Galperin M.Y."/>
            <person name="Jogler C."/>
        </authorList>
    </citation>
    <scope>NUCLEOTIDE SEQUENCE [LARGE SCALE GENOMIC DNA]</scope>
    <source>
        <strain evidence="2 3">CA13</strain>
    </source>
</reference>
<name>A0A5C5Z9Y3_9BACT</name>
<dbReference type="EMBL" id="SJPJ01000001">
    <property type="protein sequence ID" value="TWT84134.1"/>
    <property type="molecule type" value="Genomic_DNA"/>
</dbReference>
<dbReference type="Pfam" id="PF06094">
    <property type="entry name" value="GGACT"/>
    <property type="match status" value="1"/>
</dbReference>
<comment type="caution">
    <text evidence="2">The sequence shown here is derived from an EMBL/GenBank/DDBJ whole genome shotgun (WGS) entry which is preliminary data.</text>
</comment>
<dbReference type="Proteomes" id="UP000315010">
    <property type="component" value="Unassembled WGS sequence"/>
</dbReference>
<evidence type="ECO:0000259" key="1">
    <source>
        <dbReference type="Pfam" id="PF06094"/>
    </source>
</evidence>
<dbReference type="InterPro" id="IPR013024">
    <property type="entry name" value="GGCT-like"/>
</dbReference>
<dbReference type="CDD" id="cd06661">
    <property type="entry name" value="GGCT_like"/>
    <property type="match status" value="1"/>
</dbReference>
<dbReference type="OrthoDB" id="8538589at2"/>
<keyword evidence="3" id="KW-1185">Reference proteome</keyword>
<gene>
    <name evidence="2" type="ORF">CA13_56100</name>
</gene>
<sequence>MIDSVFVYGTLKQGQCRESLWPCAAKTIQPAWAFGTLYGRKDYPAMTIGTDRVRGEHRAFAVEELPIVLDRLDSIEGANQHGCDDLYRRVCVDVFDLNGNRLGQAYGYHYATDPQRDGFQKIDATNENGFVIWP</sequence>
<dbReference type="Gene3D" id="3.10.490.10">
    <property type="entry name" value="Gamma-glutamyl cyclotransferase-like"/>
    <property type="match status" value="1"/>
</dbReference>
<organism evidence="2 3">
    <name type="scientific">Novipirellula herctigrandis</name>
    <dbReference type="NCBI Taxonomy" id="2527986"/>
    <lineage>
        <taxon>Bacteria</taxon>
        <taxon>Pseudomonadati</taxon>
        <taxon>Planctomycetota</taxon>
        <taxon>Planctomycetia</taxon>
        <taxon>Pirellulales</taxon>
        <taxon>Pirellulaceae</taxon>
        <taxon>Novipirellula</taxon>
    </lineage>
</organism>